<dbReference type="EMBL" id="LCHP01000005">
    <property type="protein sequence ID" value="KKT36568.1"/>
    <property type="molecule type" value="Genomic_DNA"/>
</dbReference>
<reference evidence="1 2" key="1">
    <citation type="journal article" date="2015" name="Nature">
        <title>rRNA introns, odd ribosomes, and small enigmatic genomes across a large radiation of phyla.</title>
        <authorList>
            <person name="Brown C.T."/>
            <person name="Hug L.A."/>
            <person name="Thomas B.C."/>
            <person name="Sharon I."/>
            <person name="Castelle C.J."/>
            <person name="Singh A."/>
            <person name="Wilkins M.J."/>
            <person name="Williams K.H."/>
            <person name="Banfield J.F."/>
        </authorList>
    </citation>
    <scope>NUCLEOTIDE SEQUENCE [LARGE SCALE GENOMIC DNA]</scope>
</reference>
<evidence type="ECO:0000313" key="1">
    <source>
        <dbReference type="EMBL" id="KKT36568.1"/>
    </source>
</evidence>
<name>A0A837I766_9BACT</name>
<gene>
    <name evidence="1" type="ORF">UW25_C0005G0050</name>
</gene>
<dbReference type="AlphaFoldDB" id="A0A837I766"/>
<dbReference type="Proteomes" id="UP000033815">
    <property type="component" value="Unassembled WGS sequence"/>
</dbReference>
<proteinExistence type="predicted"/>
<accession>A0A837I766</accession>
<sequence>MKYSDLANAMPEHVLALIRRDEKLAQLHNELVTEVCIEKGKFEYENMDNPAQVGNFHREILSDKAKTAYRALGTELKARYAISLPDPGE</sequence>
<comment type="caution">
    <text evidence="1">The sequence shown here is derived from an EMBL/GenBank/DDBJ whole genome shotgun (WGS) entry which is preliminary data.</text>
</comment>
<evidence type="ECO:0000313" key="2">
    <source>
        <dbReference type="Proteomes" id="UP000033815"/>
    </source>
</evidence>
<protein>
    <submittedName>
        <fullName evidence="1">Uncharacterized protein</fullName>
    </submittedName>
</protein>
<organism evidence="1 2">
    <name type="scientific">Candidatus Nomurabacteria bacterium GW2011_GWB1_44_12</name>
    <dbReference type="NCBI Taxonomy" id="1618748"/>
    <lineage>
        <taxon>Bacteria</taxon>
        <taxon>Candidatus Nomuraibacteriota</taxon>
    </lineage>
</organism>